<organism evidence="3 4">
    <name type="scientific">Xanthocytophaga agilis</name>
    <dbReference type="NCBI Taxonomy" id="3048010"/>
    <lineage>
        <taxon>Bacteria</taxon>
        <taxon>Pseudomonadati</taxon>
        <taxon>Bacteroidota</taxon>
        <taxon>Cytophagia</taxon>
        <taxon>Cytophagales</taxon>
        <taxon>Rhodocytophagaceae</taxon>
        <taxon>Xanthocytophaga</taxon>
    </lineage>
</organism>
<dbReference type="SUPFAM" id="SSF53756">
    <property type="entry name" value="UDP-Glycosyltransferase/glycogen phosphorylase"/>
    <property type="match status" value="1"/>
</dbReference>
<keyword evidence="1" id="KW-0328">Glycosyltransferase</keyword>
<dbReference type="PANTHER" id="PTHR48043">
    <property type="entry name" value="EG:EG0003.4 PROTEIN-RELATED"/>
    <property type="match status" value="1"/>
</dbReference>
<proteinExistence type="predicted"/>
<keyword evidence="2" id="KW-0808">Transferase</keyword>
<evidence type="ECO:0000313" key="3">
    <source>
        <dbReference type="EMBL" id="MDJ1505768.1"/>
    </source>
</evidence>
<dbReference type="CDD" id="cd03784">
    <property type="entry name" value="GT1_Gtf-like"/>
    <property type="match status" value="1"/>
</dbReference>
<dbReference type="GO" id="GO:0008194">
    <property type="term" value="F:UDP-glycosyltransferase activity"/>
    <property type="evidence" value="ECO:0007669"/>
    <property type="project" value="InterPro"/>
</dbReference>
<reference evidence="3" key="1">
    <citation type="submission" date="2023-05" db="EMBL/GenBank/DDBJ databases">
        <authorList>
            <person name="Zhang X."/>
        </authorList>
    </citation>
    <scope>NUCLEOTIDE SEQUENCE</scope>
    <source>
        <strain evidence="3">BD1B2-1</strain>
    </source>
</reference>
<sequence>MKKILFITFPAKGHINAILGIAKILQQHYKIYLTGGVDPALDLYVEKQGFEIVKLANCCPNLSFVDEVNYLKRFGKNKKDVILNRISHNEYKLRKQLLNELIERLEPEIIFLDSFIGSDFVNIYPCIKNTCTKFFLLNTMLASYLPYLPLPQSDRLPDQKLNTWFEWYLFLVKDSLRELKEKILLVGNTTRQIVRRQARQLAIPAKYKLIDQLPLGIGFTHVKELILCPQEMEFQPYTSPLRRVFTTRSVSRLSRENDRIYLGSQIALNRQEQINKNDIARLVHLLNQPLTFVYISFGTLYQKQRQMLSEFISRIIDVSTAFDSVQFIISGLFNHTAAPTSNVAIFDYVPQTYVLPKASVFITHGGLNSIKESIHFCVPMIVYPVNPNYDQPGNAARVVHHKIGLRGCLHKDTRQIIKDKINDLLTNPSYRDNISRLQERTRQRYTEQTILNIVNSELGYLN</sequence>
<evidence type="ECO:0000313" key="4">
    <source>
        <dbReference type="Proteomes" id="UP001232063"/>
    </source>
</evidence>
<name>A0AAE3UH84_9BACT</name>
<keyword evidence="4" id="KW-1185">Reference proteome</keyword>
<dbReference type="Pfam" id="PF00201">
    <property type="entry name" value="UDPGT"/>
    <property type="match status" value="1"/>
</dbReference>
<dbReference type="InterPro" id="IPR002213">
    <property type="entry name" value="UDP_glucos_trans"/>
</dbReference>
<gene>
    <name evidence="3" type="ORF">QNI22_34245</name>
</gene>
<evidence type="ECO:0000256" key="1">
    <source>
        <dbReference type="ARBA" id="ARBA00022676"/>
    </source>
</evidence>
<dbReference type="Proteomes" id="UP001232063">
    <property type="component" value="Unassembled WGS sequence"/>
</dbReference>
<dbReference type="Gene3D" id="3.40.50.2000">
    <property type="entry name" value="Glycogen Phosphorylase B"/>
    <property type="match status" value="1"/>
</dbReference>
<accession>A0AAE3UH84</accession>
<protein>
    <submittedName>
        <fullName evidence="3">Glycosyltransferase</fullName>
    </submittedName>
</protein>
<comment type="caution">
    <text evidence="3">The sequence shown here is derived from an EMBL/GenBank/DDBJ whole genome shotgun (WGS) entry which is preliminary data.</text>
</comment>
<evidence type="ECO:0000256" key="2">
    <source>
        <dbReference type="ARBA" id="ARBA00022679"/>
    </source>
</evidence>
<dbReference type="RefSeq" id="WP_314518161.1">
    <property type="nucleotide sequence ID" value="NZ_JASJOU010000018.1"/>
</dbReference>
<dbReference type="InterPro" id="IPR050271">
    <property type="entry name" value="UDP-glycosyltransferase"/>
</dbReference>
<dbReference type="AlphaFoldDB" id="A0AAE3UH84"/>
<dbReference type="PANTHER" id="PTHR48043:SF145">
    <property type="entry name" value="FI06409P-RELATED"/>
    <property type="match status" value="1"/>
</dbReference>
<dbReference type="EMBL" id="JASJOU010000018">
    <property type="protein sequence ID" value="MDJ1505768.1"/>
    <property type="molecule type" value="Genomic_DNA"/>
</dbReference>